<dbReference type="CDD" id="cd00518">
    <property type="entry name" value="H2MP"/>
    <property type="match status" value="1"/>
</dbReference>
<evidence type="ECO:0000256" key="4">
    <source>
        <dbReference type="ARBA" id="ARBA00022801"/>
    </source>
</evidence>
<evidence type="ECO:0000256" key="2">
    <source>
        <dbReference type="ARBA" id="ARBA00022670"/>
    </source>
</evidence>
<dbReference type="PANTHER" id="PTHR30302">
    <property type="entry name" value="HYDROGENASE 1 MATURATION PROTEASE"/>
    <property type="match status" value="1"/>
</dbReference>
<dbReference type="GO" id="GO:0008047">
    <property type="term" value="F:enzyme activator activity"/>
    <property type="evidence" value="ECO:0007669"/>
    <property type="project" value="InterPro"/>
</dbReference>
<dbReference type="InterPro" id="IPR023430">
    <property type="entry name" value="Pept_HybD-like_dom_sf"/>
</dbReference>
<dbReference type="NCBIfam" id="TIGR00072">
    <property type="entry name" value="hydrog_prot"/>
    <property type="match status" value="1"/>
</dbReference>
<keyword evidence="6" id="KW-1185">Reference proteome</keyword>
<dbReference type="OrthoDB" id="9794619at2"/>
<dbReference type="Gene3D" id="3.40.50.1450">
    <property type="entry name" value="HybD-like"/>
    <property type="match status" value="1"/>
</dbReference>
<keyword evidence="4" id="KW-0378">Hydrolase</keyword>
<accession>A0A521D3P6</accession>
<dbReference type="AlphaFoldDB" id="A0A521D3P6"/>
<dbReference type="EMBL" id="FXTM01000017">
    <property type="protein sequence ID" value="SMO66294.1"/>
    <property type="molecule type" value="Genomic_DNA"/>
</dbReference>
<dbReference type="RefSeq" id="WP_142935828.1">
    <property type="nucleotide sequence ID" value="NZ_FXTM01000017.1"/>
</dbReference>
<dbReference type="Pfam" id="PF01750">
    <property type="entry name" value="HycI"/>
    <property type="match status" value="1"/>
</dbReference>
<dbReference type="Proteomes" id="UP000317315">
    <property type="component" value="Unassembled WGS sequence"/>
</dbReference>
<evidence type="ECO:0000256" key="1">
    <source>
        <dbReference type="ARBA" id="ARBA00006814"/>
    </source>
</evidence>
<keyword evidence="3" id="KW-0064">Aspartyl protease</keyword>
<proteinExistence type="inferred from homology"/>
<gene>
    <name evidence="5" type="ORF">SAMN06269117_11714</name>
</gene>
<dbReference type="GO" id="GO:0016485">
    <property type="term" value="P:protein processing"/>
    <property type="evidence" value="ECO:0007669"/>
    <property type="project" value="TreeGrafter"/>
</dbReference>
<dbReference type="PANTHER" id="PTHR30302:SF1">
    <property type="entry name" value="HYDROGENASE 2 MATURATION PROTEASE"/>
    <property type="match status" value="1"/>
</dbReference>
<name>A0A521D3P6_9BACT</name>
<protein>
    <submittedName>
        <fullName evidence="5">Hydrogenase maturation protease</fullName>
    </submittedName>
</protein>
<evidence type="ECO:0000313" key="6">
    <source>
        <dbReference type="Proteomes" id="UP000317315"/>
    </source>
</evidence>
<comment type="similarity">
    <text evidence="1">Belongs to the peptidase A31 family.</text>
</comment>
<keyword evidence="2 5" id="KW-0645">Protease</keyword>
<evidence type="ECO:0000313" key="5">
    <source>
        <dbReference type="EMBL" id="SMO66294.1"/>
    </source>
</evidence>
<dbReference type="SUPFAM" id="SSF53163">
    <property type="entry name" value="HybD-like"/>
    <property type="match status" value="1"/>
</dbReference>
<organism evidence="5 6">
    <name type="scientific">Balnearium lithotrophicum</name>
    <dbReference type="NCBI Taxonomy" id="223788"/>
    <lineage>
        <taxon>Bacteria</taxon>
        <taxon>Pseudomonadati</taxon>
        <taxon>Aquificota</taxon>
        <taxon>Aquificia</taxon>
        <taxon>Desulfurobacteriales</taxon>
        <taxon>Desulfurobacteriaceae</taxon>
        <taxon>Balnearium</taxon>
    </lineage>
</organism>
<dbReference type="InterPro" id="IPR000671">
    <property type="entry name" value="Peptidase_A31"/>
</dbReference>
<evidence type="ECO:0000256" key="3">
    <source>
        <dbReference type="ARBA" id="ARBA00022750"/>
    </source>
</evidence>
<dbReference type="GO" id="GO:0004190">
    <property type="term" value="F:aspartic-type endopeptidase activity"/>
    <property type="evidence" value="ECO:0007669"/>
    <property type="project" value="UniProtKB-KW"/>
</dbReference>
<sequence length="145" mass="16497">MNLLIGFGNPNFSDDGFGYYVVESLREEFPSLHFLAPTSDLINKILKKEKVVFVDAVKLGKKPGEIIFFKLSSENLKVNNSKSHTLSLNSVLKLGYELFRDEMSMEIYFIGVEAENINTFKKGLSERVKRSLPEVKGIIRRIFSS</sequence>
<reference evidence="5 6" key="1">
    <citation type="submission" date="2017-05" db="EMBL/GenBank/DDBJ databases">
        <authorList>
            <person name="Varghese N."/>
            <person name="Submissions S."/>
        </authorList>
    </citation>
    <scope>NUCLEOTIDE SEQUENCE [LARGE SCALE GENOMIC DNA]</scope>
    <source>
        <strain evidence="5 6">DSM 16304</strain>
    </source>
</reference>